<accession>A0A8T0IGA8</accession>
<dbReference type="Proteomes" id="UP000822688">
    <property type="component" value="Chromosome 4"/>
</dbReference>
<feature type="signal peptide" evidence="5">
    <location>
        <begin position="1"/>
        <end position="22"/>
    </location>
</feature>
<keyword evidence="5" id="KW-0378">Hydrolase</keyword>
<dbReference type="Gene3D" id="6.10.250.940">
    <property type="match status" value="1"/>
</dbReference>
<dbReference type="GO" id="GO:0006508">
    <property type="term" value="P:proteolysis"/>
    <property type="evidence" value="ECO:0007669"/>
    <property type="project" value="UniProtKB-KW"/>
</dbReference>
<comment type="similarity">
    <text evidence="1 5">Belongs to the peptidase S10 family.</text>
</comment>
<evidence type="ECO:0000256" key="2">
    <source>
        <dbReference type="ARBA" id="ARBA00022729"/>
    </source>
</evidence>
<evidence type="ECO:0000256" key="1">
    <source>
        <dbReference type="ARBA" id="ARBA00009431"/>
    </source>
</evidence>
<dbReference type="FunFam" id="3.40.50.12670:FF:000002">
    <property type="entry name" value="Carboxypeptidase"/>
    <property type="match status" value="1"/>
</dbReference>
<dbReference type="InterPro" id="IPR029058">
    <property type="entry name" value="AB_hydrolase_fold"/>
</dbReference>
<reference evidence="6" key="1">
    <citation type="submission" date="2020-06" db="EMBL/GenBank/DDBJ databases">
        <title>WGS assembly of Ceratodon purpureus strain R40.</title>
        <authorList>
            <person name="Carey S.B."/>
            <person name="Jenkins J."/>
            <person name="Shu S."/>
            <person name="Lovell J.T."/>
            <person name="Sreedasyam A."/>
            <person name="Maumus F."/>
            <person name="Tiley G.P."/>
            <person name="Fernandez-Pozo N."/>
            <person name="Barry K."/>
            <person name="Chen C."/>
            <person name="Wang M."/>
            <person name="Lipzen A."/>
            <person name="Daum C."/>
            <person name="Saski C.A."/>
            <person name="Payton A.C."/>
            <person name="Mcbreen J.C."/>
            <person name="Conrad R.E."/>
            <person name="Kollar L.M."/>
            <person name="Olsson S."/>
            <person name="Huttunen S."/>
            <person name="Landis J.B."/>
            <person name="Wickett N.J."/>
            <person name="Johnson M.G."/>
            <person name="Rensing S.A."/>
            <person name="Grimwood J."/>
            <person name="Schmutz J."/>
            <person name="Mcdaniel S.F."/>
        </authorList>
    </citation>
    <scope>NUCLEOTIDE SEQUENCE</scope>
    <source>
        <strain evidence="6">R40</strain>
    </source>
</reference>
<keyword evidence="5" id="KW-0121">Carboxypeptidase</keyword>
<dbReference type="Gene3D" id="3.40.50.1820">
    <property type="entry name" value="alpha/beta hydrolase"/>
    <property type="match status" value="1"/>
</dbReference>
<dbReference type="PANTHER" id="PTHR11802:SF470">
    <property type="entry name" value="CARBOXYPEPTIDASE"/>
    <property type="match status" value="1"/>
</dbReference>
<keyword evidence="4" id="KW-0325">Glycoprotein</keyword>
<dbReference type="Pfam" id="PF00450">
    <property type="entry name" value="Peptidase_S10"/>
    <property type="match status" value="1"/>
</dbReference>
<dbReference type="Gene3D" id="3.40.50.11320">
    <property type="match status" value="1"/>
</dbReference>
<evidence type="ECO:0000313" key="7">
    <source>
        <dbReference type="Proteomes" id="UP000822688"/>
    </source>
</evidence>
<keyword evidence="2 5" id="KW-0732">Signal</keyword>
<sequence>MSKLIQFLVVYFLLVGYLLGDAQSQAATADLDRVLALPGQPPVGFKLYAGNVTVNAEQGRDLFYVFAQCSNDVSGTKPLVLWFNGGPGCSSIASGFSQENGPFRILPGGAGLTVNEYAWNTEVNMIWLESPTGVGFSYSRLNMADNTGGGDARTAEDAYNFLVGWLDRFPQYHGRDFYITGESYAGHYVPQLAKKILERNAVSPLKINLKGYMVGNPDIDNYWDYTGDIDYYHSHAMISTETYQGLKKNCNFLEGDCCSLLCNDFFTKMYSEMGNIDPYSIYTDVCVHSNANKMQSMWTRKNPMMLRRGMRAGYDPCSEDKAEIYFNRPDVQHALHANTSGVIPYAWTQCSEILHNNWTDAPLSMISIYHELIASGLKIWVYSGDADSVVPVTSTRYSIEAMNLPIVKPWHPWYDHQQVGGRVVVYNGLTFVTIRGAGHQVPLLQPGRFLQLLKSFIAGENLPGSPS</sequence>
<keyword evidence="7" id="KW-1185">Reference proteome</keyword>
<organism evidence="6 7">
    <name type="scientific">Ceratodon purpureus</name>
    <name type="common">Fire moss</name>
    <name type="synonym">Dicranum purpureum</name>
    <dbReference type="NCBI Taxonomy" id="3225"/>
    <lineage>
        <taxon>Eukaryota</taxon>
        <taxon>Viridiplantae</taxon>
        <taxon>Streptophyta</taxon>
        <taxon>Embryophyta</taxon>
        <taxon>Bryophyta</taxon>
        <taxon>Bryophytina</taxon>
        <taxon>Bryopsida</taxon>
        <taxon>Dicranidae</taxon>
        <taxon>Pseudoditrichales</taxon>
        <taxon>Ditrichaceae</taxon>
        <taxon>Ceratodon</taxon>
    </lineage>
</organism>
<feature type="chain" id="PRO_5035965992" description="Carboxypeptidase" evidence="5">
    <location>
        <begin position="23"/>
        <end position="467"/>
    </location>
</feature>
<dbReference type="AlphaFoldDB" id="A0A8T0IGA8"/>
<comment type="caution">
    <text evidence="6">The sequence shown here is derived from an EMBL/GenBank/DDBJ whole genome shotgun (WGS) entry which is preliminary data.</text>
</comment>
<dbReference type="PROSITE" id="PS00560">
    <property type="entry name" value="CARBOXYPEPT_SER_HIS"/>
    <property type="match status" value="1"/>
</dbReference>
<dbReference type="PROSITE" id="PS00131">
    <property type="entry name" value="CARBOXYPEPT_SER_SER"/>
    <property type="match status" value="1"/>
</dbReference>
<dbReference type="FunFam" id="3.40.50.11320:FF:000002">
    <property type="entry name" value="Carboxypeptidase"/>
    <property type="match status" value="1"/>
</dbReference>
<dbReference type="GO" id="GO:0004185">
    <property type="term" value="F:serine-type carboxypeptidase activity"/>
    <property type="evidence" value="ECO:0007669"/>
    <property type="project" value="UniProtKB-UniRule"/>
</dbReference>
<dbReference type="InterPro" id="IPR001563">
    <property type="entry name" value="Peptidase_S10"/>
</dbReference>
<keyword evidence="3" id="KW-1015">Disulfide bond</keyword>
<name>A0A8T0IGA8_CERPU</name>
<evidence type="ECO:0000256" key="3">
    <source>
        <dbReference type="ARBA" id="ARBA00023157"/>
    </source>
</evidence>
<dbReference type="InterPro" id="IPR033124">
    <property type="entry name" value="Ser_caboxypep_his_AS"/>
</dbReference>
<dbReference type="EC" id="3.4.16.-" evidence="5"/>
<evidence type="ECO:0000313" key="6">
    <source>
        <dbReference type="EMBL" id="KAG0581523.1"/>
    </source>
</evidence>
<dbReference type="PRINTS" id="PR00724">
    <property type="entry name" value="CRBOXYPTASEC"/>
</dbReference>
<dbReference type="InterPro" id="IPR018202">
    <property type="entry name" value="Ser_caboxypep_ser_AS"/>
</dbReference>
<keyword evidence="5" id="KW-0645">Protease</keyword>
<dbReference type="SUPFAM" id="SSF53474">
    <property type="entry name" value="alpha/beta-Hydrolases"/>
    <property type="match status" value="1"/>
</dbReference>
<protein>
    <recommendedName>
        <fullName evidence="5">Carboxypeptidase</fullName>
        <ecNumber evidence="5">3.4.16.-</ecNumber>
    </recommendedName>
</protein>
<dbReference type="PANTHER" id="PTHR11802">
    <property type="entry name" value="SERINE PROTEASE FAMILY S10 SERINE CARBOXYPEPTIDASE"/>
    <property type="match status" value="1"/>
</dbReference>
<evidence type="ECO:0000256" key="4">
    <source>
        <dbReference type="ARBA" id="ARBA00023180"/>
    </source>
</evidence>
<evidence type="ECO:0000256" key="5">
    <source>
        <dbReference type="RuleBase" id="RU361156"/>
    </source>
</evidence>
<proteinExistence type="inferred from homology"/>
<dbReference type="GO" id="GO:0005773">
    <property type="term" value="C:vacuole"/>
    <property type="evidence" value="ECO:0007669"/>
    <property type="project" value="TreeGrafter"/>
</dbReference>
<dbReference type="EMBL" id="CM026424">
    <property type="protein sequence ID" value="KAG0581523.1"/>
    <property type="molecule type" value="Genomic_DNA"/>
</dbReference>
<dbReference type="FunFam" id="3.40.50.1820:FF:000211">
    <property type="entry name" value="Carboxypeptidase"/>
    <property type="match status" value="1"/>
</dbReference>
<gene>
    <name evidence="6" type="ORF">KC19_4G258200</name>
</gene>